<evidence type="ECO:0000259" key="4">
    <source>
        <dbReference type="PROSITE" id="PS50893"/>
    </source>
</evidence>
<dbReference type="InterPro" id="IPR017911">
    <property type="entry name" value="MacB-like_ATP-bd"/>
</dbReference>
<dbReference type="GO" id="GO:0005524">
    <property type="term" value="F:ATP binding"/>
    <property type="evidence" value="ECO:0007669"/>
    <property type="project" value="UniProtKB-KW"/>
</dbReference>
<gene>
    <name evidence="5" type="ORF">J2S35_001045</name>
</gene>
<accession>A0AAE4C870</accession>
<proteinExistence type="predicted"/>
<dbReference type="SUPFAM" id="SSF52540">
    <property type="entry name" value="P-loop containing nucleoside triphosphate hydrolases"/>
    <property type="match status" value="1"/>
</dbReference>
<dbReference type="GO" id="GO:0016887">
    <property type="term" value="F:ATP hydrolysis activity"/>
    <property type="evidence" value="ECO:0007669"/>
    <property type="project" value="InterPro"/>
</dbReference>
<keyword evidence="6" id="KW-1185">Reference proteome</keyword>
<keyword evidence="3 5" id="KW-0067">ATP-binding</keyword>
<dbReference type="FunFam" id="3.40.50.300:FF:000032">
    <property type="entry name" value="Export ABC transporter ATP-binding protein"/>
    <property type="match status" value="1"/>
</dbReference>
<dbReference type="PROSITE" id="PS00211">
    <property type="entry name" value="ABC_TRANSPORTER_1"/>
    <property type="match status" value="1"/>
</dbReference>
<dbReference type="Proteomes" id="UP001247307">
    <property type="component" value="Unassembled WGS sequence"/>
</dbReference>
<dbReference type="PROSITE" id="PS50893">
    <property type="entry name" value="ABC_TRANSPORTER_2"/>
    <property type="match status" value="1"/>
</dbReference>
<feature type="domain" description="ABC transporter" evidence="4">
    <location>
        <begin position="8"/>
        <end position="226"/>
    </location>
</feature>
<dbReference type="EMBL" id="JAVDUI010000001">
    <property type="protein sequence ID" value="MDR6892105.1"/>
    <property type="molecule type" value="Genomic_DNA"/>
</dbReference>
<dbReference type="InterPro" id="IPR027417">
    <property type="entry name" value="P-loop_NTPase"/>
</dbReference>
<evidence type="ECO:0000256" key="1">
    <source>
        <dbReference type="ARBA" id="ARBA00022448"/>
    </source>
</evidence>
<reference evidence="5" key="1">
    <citation type="submission" date="2023-07" db="EMBL/GenBank/DDBJ databases">
        <title>Sequencing the genomes of 1000 actinobacteria strains.</title>
        <authorList>
            <person name="Klenk H.-P."/>
        </authorList>
    </citation>
    <scope>NUCLEOTIDE SEQUENCE</scope>
    <source>
        <strain evidence="5">DSM 13988</strain>
    </source>
</reference>
<evidence type="ECO:0000313" key="6">
    <source>
        <dbReference type="Proteomes" id="UP001247307"/>
    </source>
</evidence>
<dbReference type="SMART" id="SM00382">
    <property type="entry name" value="AAA"/>
    <property type="match status" value="1"/>
</dbReference>
<organism evidence="5 6">
    <name type="scientific">Falsarthrobacter nasiphocae</name>
    <dbReference type="NCBI Taxonomy" id="189863"/>
    <lineage>
        <taxon>Bacteria</taxon>
        <taxon>Bacillati</taxon>
        <taxon>Actinomycetota</taxon>
        <taxon>Actinomycetes</taxon>
        <taxon>Micrococcales</taxon>
        <taxon>Micrococcaceae</taxon>
        <taxon>Falsarthrobacter</taxon>
    </lineage>
</organism>
<dbReference type="PANTHER" id="PTHR24220">
    <property type="entry name" value="IMPORT ATP-BINDING PROTEIN"/>
    <property type="match status" value="1"/>
</dbReference>
<dbReference type="RefSeq" id="WP_309850655.1">
    <property type="nucleotide sequence ID" value="NZ_BAAAIU010000005.1"/>
</dbReference>
<evidence type="ECO:0000256" key="3">
    <source>
        <dbReference type="ARBA" id="ARBA00022840"/>
    </source>
</evidence>
<keyword evidence="2" id="KW-0547">Nucleotide-binding</keyword>
<evidence type="ECO:0000256" key="2">
    <source>
        <dbReference type="ARBA" id="ARBA00022741"/>
    </source>
</evidence>
<comment type="caution">
    <text evidence="5">The sequence shown here is derived from an EMBL/GenBank/DDBJ whole genome shotgun (WGS) entry which is preliminary data.</text>
</comment>
<dbReference type="GO" id="GO:0005886">
    <property type="term" value="C:plasma membrane"/>
    <property type="evidence" value="ECO:0007669"/>
    <property type="project" value="TreeGrafter"/>
</dbReference>
<dbReference type="AlphaFoldDB" id="A0AAE4C870"/>
<dbReference type="InterPro" id="IPR017871">
    <property type="entry name" value="ABC_transporter-like_CS"/>
</dbReference>
<dbReference type="CDD" id="cd03255">
    <property type="entry name" value="ABC_MJ0796_LolCDE_FtsE"/>
    <property type="match status" value="1"/>
</dbReference>
<keyword evidence="1" id="KW-0813">Transport</keyword>
<dbReference type="InterPro" id="IPR003439">
    <property type="entry name" value="ABC_transporter-like_ATP-bd"/>
</dbReference>
<protein>
    <submittedName>
        <fullName evidence="5">ABC transport system ATP-binding protein</fullName>
    </submittedName>
</protein>
<sequence length="226" mass="23899">MGETSPELQLIGVSKSYPPATRALQDVSVEIFAGESVAIVGPSGSGKSTLLAMLGLLENPDEGRRVIAGLDTDTASERELTRLRRTHISFVFQAFHLLEHLTVTENVLHALQIRGVSGGAARTAATEAIRSVGLQHRSHAKPGTLSGGERQRAAIARAVAMQPRVLLCDEPTGNLDTTTAESVLQLLLAQADAGTAVVIVTHSPELAARCDRTIRVLDGRVHHAAA</sequence>
<name>A0AAE4C870_9MICC</name>
<dbReference type="Gene3D" id="3.40.50.300">
    <property type="entry name" value="P-loop containing nucleotide triphosphate hydrolases"/>
    <property type="match status" value="1"/>
</dbReference>
<evidence type="ECO:0000313" key="5">
    <source>
        <dbReference type="EMBL" id="MDR6892105.1"/>
    </source>
</evidence>
<dbReference type="InterPro" id="IPR003593">
    <property type="entry name" value="AAA+_ATPase"/>
</dbReference>
<dbReference type="GO" id="GO:0022857">
    <property type="term" value="F:transmembrane transporter activity"/>
    <property type="evidence" value="ECO:0007669"/>
    <property type="project" value="UniProtKB-ARBA"/>
</dbReference>
<dbReference type="GO" id="GO:0098796">
    <property type="term" value="C:membrane protein complex"/>
    <property type="evidence" value="ECO:0007669"/>
    <property type="project" value="UniProtKB-ARBA"/>
</dbReference>
<dbReference type="Pfam" id="PF00005">
    <property type="entry name" value="ABC_tran"/>
    <property type="match status" value="1"/>
</dbReference>
<dbReference type="InterPro" id="IPR015854">
    <property type="entry name" value="ABC_transpr_LolD-like"/>
</dbReference>